<sequence>MSVFDSLLGHITQPPDRFHAHARLLLLWGTSGFFIQEAHTSDVRVSSGIHVFTSFKTVLARLAIGDPLSLSLSGNVADFRSSSDPGFLFAIELDDPTGIVVHSQGTPSRRSRSGSTGPPTQALSGPDAGVDRCSSVPNNVTQLGTVKNAIVAGLNDSFGELWRVECHWEEQSRGLVPNVRYDSPKFSLVPGSPAGGSLDGTDPKADSDGAITLTFNPGGTELTNAAWDGSRKPLVGHWEAQSVVRLFTINVYLTGTLGGTSARDDPQPPEEDVDKRTRQIEVVAASDANFVQSMLDKDEDTNIVVAGDHNVLKVERYTYLFDQNAEQLDHAAMEIVDTGETRDAM</sequence>
<keyword evidence="3" id="KW-1185">Reference proteome</keyword>
<accession>A0A4Q9PKF1</accession>
<gene>
    <name evidence="2" type="ORF">BD310DRAFT_885786</name>
</gene>
<evidence type="ECO:0000313" key="2">
    <source>
        <dbReference type="EMBL" id="TBU54630.1"/>
    </source>
</evidence>
<dbReference type="PANTHER" id="PTHR42834:SF1">
    <property type="entry name" value="ENDONUCLEASE_EXONUCLEASE_PHOSPHATASE FAMILY PROTEIN (AFU_ORTHOLOGUE AFUA_3G09210)"/>
    <property type="match status" value="1"/>
</dbReference>
<protein>
    <submittedName>
        <fullName evidence="2">Uncharacterized protein</fullName>
    </submittedName>
</protein>
<feature type="region of interest" description="Disordered" evidence="1">
    <location>
        <begin position="100"/>
        <end position="129"/>
    </location>
</feature>
<evidence type="ECO:0000313" key="3">
    <source>
        <dbReference type="Proteomes" id="UP000292082"/>
    </source>
</evidence>
<evidence type="ECO:0000256" key="1">
    <source>
        <dbReference type="SAM" id="MobiDB-lite"/>
    </source>
</evidence>
<dbReference type="Proteomes" id="UP000292082">
    <property type="component" value="Unassembled WGS sequence"/>
</dbReference>
<organism evidence="2 3">
    <name type="scientific">Dichomitus squalens</name>
    <dbReference type="NCBI Taxonomy" id="114155"/>
    <lineage>
        <taxon>Eukaryota</taxon>
        <taxon>Fungi</taxon>
        <taxon>Dikarya</taxon>
        <taxon>Basidiomycota</taxon>
        <taxon>Agaricomycotina</taxon>
        <taxon>Agaricomycetes</taxon>
        <taxon>Polyporales</taxon>
        <taxon>Polyporaceae</taxon>
        <taxon>Dichomitus</taxon>
    </lineage>
</organism>
<name>A0A4Q9PKF1_9APHY</name>
<dbReference type="STRING" id="114155.A0A4Q9PKF1"/>
<reference evidence="2 3" key="1">
    <citation type="submission" date="2019-01" db="EMBL/GenBank/DDBJ databases">
        <title>Draft genome sequences of three monokaryotic isolates of the white-rot basidiomycete fungus Dichomitus squalens.</title>
        <authorList>
            <consortium name="DOE Joint Genome Institute"/>
            <person name="Lopez S.C."/>
            <person name="Andreopoulos B."/>
            <person name="Pangilinan J."/>
            <person name="Lipzen A."/>
            <person name="Riley R."/>
            <person name="Ahrendt S."/>
            <person name="Ng V."/>
            <person name="Barry K."/>
            <person name="Daum C."/>
            <person name="Grigoriev I.V."/>
            <person name="Hilden K.S."/>
            <person name="Makela M.R."/>
            <person name="de Vries R.P."/>
        </authorList>
    </citation>
    <scope>NUCLEOTIDE SEQUENCE [LARGE SCALE GENOMIC DNA]</scope>
    <source>
        <strain evidence="2 3">CBS 464.89</strain>
    </source>
</reference>
<dbReference type="EMBL" id="ML145184">
    <property type="protein sequence ID" value="TBU54630.1"/>
    <property type="molecule type" value="Genomic_DNA"/>
</dbReference>
<dbReference type="AlphaFoldDB" id="A0A4Q9PKF1"/>
<feature type="compositionally biased region" description="Low complexity" evidence="1">
    <location>
        <begin position="105"/>
        <end position="120"/>
    </location>
</feature>
<proteinExistence type="predicted"/>
<dbReference type="PANTHER" id="PTHR42834">
    <property type="entry name" value="ENDONUCLEASE/EXONUCLEASE/PHOSPHATASE FAMILY PROTEIN (AFU_ORTHOLOGUE AFUA_3G09210)"/>
    <property type="match status" value="1"/>
</dbReference>